<reference evidence="5" key="1">
    <citation type="journal article" date="2019" name="Int. J. Syst. Evol. Microbiol.">
        <title>The Global Catalogue of Microorganisms (GCM) 10K type strain sequencing project: providing services to taxonomists for standard genome sequencing and annotation.</title>
        <authorList>
            <consortium name="The Broad Institute Genomics Platform"/>
            <consortium name="The Broad Institute Genome Sequencing Center for Infectious Disease"/>
            <person name="Wu L."/>
            <person name="Ma J."/>
        </authorList>
    </citation>
    <scope>NUCLEOTIDE SEQUENCE [LARGE SCALE GENOMIC DNA]</scope>
    <source>
        <strain evidence="5">CGMCC 1.16225</strain>
    </source>
</reference>
<dbReference type="Pfam" id="PF13561">
    <property type="entry name" value="adh_short_C2"/>
    <property type="match status" value="1"/>
</dbReference>
<keyword evidence="5" id="KW-1185">Reference proteome</keyword>
<gene>
    <name evidence="4" type="ORF">ACFSOZ_15465</name>
</gene>
<dbReference type="Proteomes" id="UP001597405">
    <property type="component" value="Unassembled WGS sequence"/>
</dbReference>
<dbReference type="CDD" id="cd05362">
    <property type="entry name" value="THN_reductase-like_SDR_c"/>
    <property type="match status" value="1"/>
</dbReference>
<dbReference type="EMBL" id="JBHUGZ010000010">
    <property type="protein sequence ID" value="MFD1984054.1"/>
    <property type="molecule type" value="Genomic_DNA"/>
</dbReference>
<dbReference type="SUPFAM" id="SSF51735">
    <property type="entry name" value="NAD(P)-binding Rossmann-fold domains"/>
    <property type="match status" value="1"/>
</dbReference>
<dbReference type="InterPro" id="IPR057326">
    <property type="entry name" value="KR_dom"/>
</dbReference>
<protein>
    <submittedName>
        <fullName evidence="4">SDR family oxidoreductase</fullName>
    </submittedName>
</protein>
<evidence type="ECO:0000259" key="3">
    <source>
        <dbReference type="SMART" id="SM00822"/>
    </source>
</evidence>
<keyword evidence="2" id="KW-0560">Oxidoreductase</keyword>
<dbReference type="SMART" id="SM00822">
    <property type="entry name" value="PKS_KR"/>
    <property type="match status" value="1"/>
</dbReference>
<accession>A0ABW4UAZ9</accession>
<dbReference type="PRINTS" id="PR00080">
    <property type="entry name" value="SDRFAMILY"/>
</dbReference>
<dbReference type="PANTHER" id="PTHR48107:SF7">
    <property type="entry name" value="RE15974P"/>
    <property type="match status" value="1"/>
</dbReference>
<dbReference type="PROSITE" id="PS00061">
    <property type="entry name" value="ADH_SHORT"/>
    <property type="match status" value="1"/>
</dbReference>
<dbReference type="InterPro" id="IPR020904">
    <property type="entry name" value="Sc_DH/Rdtase_CS"/>
</dbReference>
<feature type="domain" description="Ketoreductase" evidence="3">
    <location>
        <begin position="13"/>
        <end position="196"/>
    </location>
</feature>
<dbReference type="PRINTS" id="PR00081">
    <property type="entry name" value="GDHRDH"/>
</dbReference>
<comment type="caution">
    <text evidence="4">The sequence shown here is derived from an EMBL/GenBank/DDBJ whole genome shotgun (WGS) entry which is preliminary data.</text>
</comment>
<sequence>MTNQQTDTGNQTRTAIVTGASKGIGAAIAQRLARDGVAVVVNYARGRAEAEELVRAIEAGGGKAIAVQADIADPAGIAALFDAGEKAFGGIDILVNNAGIMKTAPIVQTDDASFDTQIAINLGGVFRGMREGARRLRDGGRIINFSSSVVGLYQPGYGVYAATKAGVEAMTHILAKELGARRVTVNAVAPGPIETALFTDGKSEAQIEAIGKMIPLGRLGQPDDIAGLVSFLAGPDSGWVNGQIIRANGGVV</sequence>
<comment type="similarity">
    <text evidence="1">Belongs to the short-chain dehydrogenases/reductases (SDR) family.</text>
</comment>
<dbReference type="InterPro" id="IPR002347">
    <property type="entry name" value="SDR_fam"/>
</dbReference>
<proteinExistence type="inferred from homology"/>
<evidence type="ECO:0000256" key="2">
    <source>
        <dbReference type="ARBA" id="ARBA00023002"/>
    </source>
</evidence>
<name>A0ABW4UAZ9_9HYPH</name>
<dbReference type="PANTHER" id="PTHR48107">
    <property type="entry name" value="NADPH-DEPENDENT ALDEHYDE REDUCTASE-LIKE PROTEIN, CHLOROPLASTIC-RELATED"/>
    <property type="match status" value="1"/>
</dbReference>
<dbReference type="RefSeq" id="WP_379099492.1">
    <property type="nucleotide sequence ID" value="NZ_JBHUGZ010000010.1"/>
</dbReference>
<evidence type="ECO:0000313" key="4">
    <source>
        <dbReference type="EMBL" id="MFD1984054.1"/>
    </source>
</evidence>
<evidence type="ECO:0000313" key="5">
    <source>
        <dbReference type="Proteomes" id="UP001597405"/>
    </source>
</evidence>
<dbReference type="InterPro" id="IPR036291">
    <property type="entry name" value="NAD(P)-bd_dom_sf"/>
</dbReference>
<dbReference type="Gene3D" id="3.40.50.720">
    <property type="entry name" value="NAD(P)-binding Rossmann-like Domain"/>
    <property type="match status" value="1"/>
</dbReference>
<evidence type="ECO:0000256" key="1">
    <source>
        <dbReference type="ARBA" id="ARBA00006484"/>
    </source>
</evidence>
<organism evidence="4 5">
    <name type="scientific">Mesorhizobium newzealandense</name>
    <dbReference type="NCBI Taxonomy" id="1300302"/>
    <lineage>
        <taxon>Bacteria</taxon>
        <taxon>Pseudomonadati</taxon>
        <taxon>Pseudomonadota</taxon>
        <taxon>Alphaproteobacteria</taxon>
        <taxon>Hyphomicrobiales</taxon>
        <taxon>Phyllobacteriaceae</taxon>
        <taxon>Mesorhizobium</taxon>
    </lineage>
</organism>